<evidence type="ECO:0000313" key="2">
    <source>
        <dbReference type="EMBL" id="MDX8485379.1"/>
    </source>
</evidence>
<feature type="transmembrane region" description="Helical" evidence="1">
    <location>
        <begin position="9"/>
        <end position="29"/>
    </location>
</feature>
<gene>
    <name evidence="2" type="ORF">RFM52_09255</name>
</gene>
<evidence type="ECO:0000256" key="1">
    <source>
        <dbReference type="SAM" id="Phobius"/>
    </source>
</evidence>
<keyword evidence="1" id="KW-1133">Transmembrane helix</keyword>
<dbReference type="RefSeq" id="WP_320296082.1">
    <property type="nucleotide sequence ID" value="NZ_JAVIIU010000006.1"/>
</dbReference>
<reference evidence="2 3" key="1">
    <citation type="submission" date="2023-08" db="EMBL/GenBank/DDBJ databases">
        <title>Implementing the SeqCode for naming new Mesorhizobium species isolated from Vachellia karroo root nodules.</title>
        <authorList>
            <person name="Van Lill M."/>
        </authorList>
    </citation>
    <scope>NUCLEOTIDE SEQUENCE [LARGE SCALE GENOMIC DNA]</scope>
    <source>
        <strain evidence="2 3">VK2B</strain>
    </source>
</reference>
<evidence type="ECO:0000313" key="3">
    <source>
        <dbReference type="Proteomes" id="UP001280156"/>
    </source>
</evidence>
<feature type="transmembrane region" description="Helical" evidence="1">
    <location>
        <begin position="49"/>
        <end position="70"/>
    </location>
</feature>
<dbReference type="Proteomes" id="UP001280156">
    <property type="component" value="Unassembled WGS sequence"/>
</dbReference>
<keyword evidence="1" id="KW-0472">Membrane</keyword>
<comment type="caution">
    <text evidence="2">The sequence shown here is derived from an EMBL/GenBank/DDBJ whole genome shotgun (WGS) entry which is preliminary data.</text>
</comment>
<keyword evidence="3" id="KW-1185">Reference proteome</keyword>
<organism evidence="2 3">
    <name type="scientific">Mesorhizobium humile</name>
    <dbReference type="NCBI Taxonomy" id="3072313"/>
    <lineage>
        <taxon>Bacteria</taxon>
        <taxon>Pseudomonadati</taxon>
        <taxon>Pseudomonadota</taxon>
        <taxon>Alphaproteobacteria</taxon>
        <taxon>Hyphomicrobiales</taxon>
        <taxon>Phyllobacteriaceae</taxon>
        <taxon>Mesorhizobium</taxon>
    </lineage>
</organism>
<sequence>MDRNKNDTVFVLVAALAAFAIYNLAYGLKTGEIRGRLSWISCVDDPARFWSNVFGNLVAAVALLGFLWLLHLRGRK</sequence>
<name>A0ABU4YHG7_9HYPH</name>
<accession>A0ABU4YHG7</accession>
<dbReference type="EMBL" id="JAVIIV010000004">
    <property type="protein sequence ID" value="MDX8485379.1"/>
    <property type="molecule type" value="Genomic_DNA"/>
</dbReference>
<keyword evidence="1" id="KW-0812">Transmembrane</keyword>
<proteinExistence type="predicted"/>
<protein>
    <submittedName>
        <fullName evidence="2">Uncharacterized protein</fullName>
    </submittedName>
</protein>